<name>K6Y687_9ALTE</name>
<accession>K6Y687</accession>
<evidence type="ECO:0000313" key="7">
    <source>
        <dbReference type="EMBL" id="GAC19471.1"/>
    </source>
</evidence>
<keyword evidence="4 7" id="KW-0378">Hydrolase</keyword>
<dbReference type="RefSeq" id="WP_007620332.1">
    <property type="nucleotide sequence ID" value="NZ_BAEO01000031.1"/>
</dbReference>
<dbReference type="eggNOG" id="COG1472">
    <property type="taxonomic scope" value="Bacteria"/>
</dbReference>
<comment type="caution">
    <text evidence="7">The sequence shown here is derived from an EMBL/GenBank/DDBJ whole genome shotgun (WGS) entry which is preliminary data.</text>
</comment>
<dbReference type="SUPFAM" id="SSF51445">
    <property type="entry name" value="(Trans)glycosidases"/>
    <property type="match status" value="1"/>
</dbReference>
<dbReference type="STRING" id="493475.GARC_2505"/>
<comment type="similarity">
    <text evidence="2">Belongs to the glycosyl hydrolase 3 family.</text>
</comment>
<evidence type="ECO:0000313" key="8">
    <source>
        <dbReference type="Proteomes" id="UP000006327"/>
    </source>
</evidence>
<dbReference type="Gene3D" id="3.20.20.300">
    <property type="entry name" value="Glycoside hydrolase, family 3, N-terminal domain"/>
    <property type="match status" value="1"/>
</dbReference>
<dbReference type="GO" id="GO:0004563">
    <property type="term" value="F:beta-N-acetylhexosaminidase activity"/>
    <property type="evidence" value="ECO:0007669"/>
    <property type="project" value="UniProtKB-EC"/>
</dbReference>
<proteinExistence type="inferred from homology"/>
<evidence type="ECO:0000256" key="5">
    <source>
        <dbReference type="ARBA" id="ARBA00023295"/>
    </source>
</evidence>
<evidence type="ECO:0000256" key="4">
    <source>
        <dbReference type="ARBA" id="ARBA00022801"/>
    </source>
</evidence>
<sequence>MNKLITFSRPPSNVIVGSAATKLSVSEKALFKQMRPLGLILFARNIESPEQVSALVDEFKIVTDNEHALILIDQEGGRVSRLPARHWRIPPSPTEFAKLYHSSPQNAIRACELNYQLIAADLKAIGINVNCAPMLDIPQPDASTVVTDRALGDTPKSVIALGQATINGLKSGGVEPVIKHGPGHGRGTKDSHKALPIVDADLKVLEQSDFLPFEHFKHESMLMTAHILYTAIDPEFPATLSPIVINEVLRKHIGFNGLIMTDDIDMHALSGTTAQKAKQAINAGCDLVLQCSGKIDDLLALEATVQPLANMALERTQIAVSKAALGQTNIDESALLDELSLLLSSRSTPL</sequence>
<dbReference type="AlphaFoldDB" id="K6Y687"/>
<organism evidence="7 8">
    <name type="scientific">Paraglaciecola arctica BSs20135</name>
    <dbReference type="NCBI Taxonomy" id="493475"/>
    <lineage>
        <taxon>Bacteria</taxon>
        <taxon>Pseudomonadati</taxon>
        <taxon>Pseudomonadota</taxon>
        <taxon>Gammaproteobacteria</taxon>
        <taxon>Alteromonadales</taxon>
        <taxon>Alteromonadaceae</taxon>
        <taxon>Paraglaciecola</taxon>
    </lineage>
</organism>
<protein>
    <recommendedName>
        <fullName evidence="3">beta-N-acetylhexosaminidase</fullName>
        <ecNumber evidence="3">3.2.1.52</ecNumber>
    </recommendedName>
</protein>
<dbReference type="InterPro" id="IPR036962">
    <property type="entry name" value="Glyco_hydro_3_N_sf"/>
</dbReference>
<evidence type="ECO:0000256" key="2">
    <source>
        <dbReference type="ARBA" id="ARBA00005336"/>
    </source>
</evidence>
<dbReference type="InterPro" id="IPR050226">
    <property type="entry name" value="NagZ_Beta-hexosaminidase"/>
</dbReference>
<dbReference type="Pfam" id="PF00933">
    <property type="entry name" value="Glyco_hydro_3"/>
    <property type="match status" value="1"/>
</dbReference>
<dbReference type="GO" id="GO:0005975">
    <property type="term" value="P:carbohydrate metabolic process"/>
    <property type="evidence" value="ECO:0007669"/>
    <property type="project" value="InterPro"/>
</dbReference>
<dbReference type="OrthoDB" id="9786661at2"/>
<dbReference type="GO" id="GO:0009254">
    <property type="term" value="P:peptidoglycan turnover"/>
    <property type="evidence" value="ECO:0007669"/>
    <property type="project" value="TreeGrafter"/>
</dbReference>
<evidence type="ECO:0000256" key="3">
    <source>
        <dbReference type="ARBA" id="ARBA00012663"/>
    </source>
</evidence>
<dbReference type="InterPro" id="IPR001764">
    <property type="entry name" value="Glyco_hydro_3_N"/>
</dbReference>
<comment type="catalytic activity">
    <reaction evidence="1">
        <text>Hydrolysis of terminal non-reducing N-acetyl-D-hexosamine residues in N-acetyl-beta-D-hexosaminides.</text>
        <dbReference type="EC" id="3.2.1.52"/>
    </reaction>
</comment>
<keyword evidence="8" id="KW-1185">Reference proteome</keyword>
<gene>
    <name evidence="7" type="primary">nagZ</name>
    <name evidence="7" type="ORF">GARC_2505</name>
</gene>
<dbReference type="PANTHER" id="PTHR30480:SF13">
    <property type="entry name" value="BETA-HEXOSAMINIDASE"/>
    <property type="match status" value="1"/>
</dbReference>
<reference evidence="7 8" key="1">
    <citation type="journal article" date="2017" name="Antonie Van Leeuwenhoek">
        <title>Rhizobium rhizosphaerae sp. nov., a novel species isolated from rice rhizosphere.</title>
        <authorList>
            <person name="Zhao J.J."/>
            <person name="Zhang J."/>
            <person name="Zhang R.J."/>
            <person name="Zhang C.W."/>
            <person name="Yin H.Q."/>
            <person name="Zhang X.X."/>
        </authorList>
    </citation>
    <scope>NUCLEOTIDE SEQUENCE [LARGE SCALE GENOMIC DNA]</scope>
    <source>
        <strain evidence="7 8">BSs20135</strain>
    </source>
</reference>
<dbReference type="NCBIfam" id="NF003740">
    <property type="entry name" value="PRK05337.1"/>
    <property type="match status" value="1"/>
</dbReference>
<dbReference type="InterPro" id="IPR017853">
    <property type="entry name" value="GH"/>
</dbReference>
<keyword evidence="5 7" id="KW-0326">Glycosidase</keyword>
<dbReference type="PANTHER" id="PTHR30480">
    <property type="entry name" value="BETA-HEXOSAMINIDASE-RELATED"/>
    <property type="match status" value="1"/>
</dbReference>
<dbReference type="EMBL" id="BAEO01000031">
    <property type="protein sequence ID" value="GAC19471.1"/>
    <property type="molecule type" value="Genomic_DNA"/>
</dbReference>
<evidence type="ECO:0000259" key="6">
    <source>
        <dbReference type="Pfam" id="PF00933"/>
    </source>
</evidence>
<dbReference type="EC" id="3.2.1.52" evidence="3"/>
<dbReference type="Proteomes" id="UP000006327">
    <property type="component" value="Unassembled WGS sequence"/>
</dbReference>
<feature type="domain" description="Glycoside hydrolase family 3 N-terminal" evidence="6">
    <location>
        <begin position="24"/>
        <end position="309"/>
    </location>
</feature>
<evidence type="ECO:0000256" key="1">
    <source>
        <dbReference type="ARBA" id="ARBA00001231"/>
    </source>
</evidence>